<protein>
    <submittedName>
        <fullName evidence="1">DUF397 domain-containing protein</fullName>
    </submittedName>
</protein>
<evidence type="ECO:0000313" key="1">
    <source>
        <dbReference type="EMBL" id="QLD26560.1"/>
    </source>
</evidence>
<proteinExistence type="predicted"/>
<accession>A0A7H8XPB1</accession>
<dbReference type="Proteomes" id="UP000509335">
    <property type="component" value="Chromosome"/>
</dbReference>
<organism evidence="1 2">
    <name type="scientific">Micromonospora carbonacea</name>
    <dbReference type="NCBI Taxonomy" id="47853"/>
    <lineage>
        <taxon>Bacteria</taxon>
        <taxon>Bacillati</taxon>
        <taxon>Actinomycetota</taxon>
        <taxon>Actinomycetes</taxon>
        <taxon>Micromonosporales</taxon>
        <taxon>Micromonosporaceae</taxon>
        <taxon>Micromonospora</taxon>
    </lineage>
</organism>
<sequence length="67" mass="7107">MTAPDVHAGKWRKSSRSSASGSNCVEVADFSDALAVRDSKDPGGPALRFDRGAWSSFVVGLRRGLRG</sequence>
<gene>
    <name evidence="1" type="ORF">HXZ27_22015</name>
</gene>
<reference evidence="1 2" key="1">
    <citation type="submission" date="2020-07" db="EMBL/GenBank/DDBJ databases">
        <title>A bifunctional nitrone conjugated secondary metabolite targeting the ribosome.</title>
        <authorList>
            <person name="Limbrick E.M."/>
            <person name="Graf M."/>
            <person name="Derewacz D.K."/>
            <person name="Nguyen F."/>
            <person name="Spraggins J.M."/>
            <person name="Wieland M."/>
            <person name="Ynigez-Gutierrez A.E."/>
            <person name="Reisman B.J."/>
            <person name="Zinshteyn B."/>
            <person name="McCulloch K."/>
            <person name="Iverson T.M."/>
            <person name="Green R."/>
            <person name="Wilson D.N."/>
            <person name="Bachmann B.O."/>
        </authorList>
    </citation>
    <scope>NUCLEOTIDE SEQUENCE [LARGE SCALE GENOMIC DNA]</scope>
    <source>
        <strain evidence="2">aurantiaca</strain>
    </source>
</reference>
<dbReference type="KEGG" id="mcab:HXZ27_22015"/>
<dbReference type="Pfam" id="PF04149">
    <property type="entry name" value="DUF397"/>
    <property type="match status" value="1"/>
</dbReference>
<name>A0A7H8XPB1_9ACTN</name>
<dbReference type="InterPro" id="IPR007278">
    <property type="entry name" value="DUF397"/>
</dbReference>
<dbReference type="AlphaFoldDB" id="A0A7H8XPB1"/>
<evidence type="ECO:0000313" key="2">
    <source>
        <dbReference type="Proteomes" id="UP000509335"/>
    </source>
</evidence>
<dbReference type="EMBL" id="CP058322">
    <property type="protein sequence ID" value="QLD26560.1"/>
    <property type="molecule type" value="Genomic_DNA"/>
</dbReference>